<evidence type="ECO:0000256" key="2">
    <source>
        <dbReference type="ARBA" id="ARBA00007251"/>
    </source>
</evidence>
<comment type="subcellular location">
    <subcellularLocation>
        <location evidence="1">Cytoplasm</location>
        <location evidence="1">Cytosol</location>
    </subcellularLocation>
</comment>
<dbReference type="Proteomes" id="UP000515153">
    <property type="component" value="Unplaced"/>
</dbReference>
<dbReference type="InterPro" id="IPR037171">
    <property type="entry name" value="NagB/RpiA_transferase-like"/>
</dbReference>
<reference evidence="12" key="2">
    <citation type="submission" date="2019-10" db="EMBL/GenBank/DDBJ databases">
        <authorList>
            <consortium name="NCBI Genome Project"/>
        </authorList>
    </citation>
    <scope>NUCLEOTIDE SEQUENCE</scope>
    <source>
        <strain evidence="12">NI907</strain>
    </source>
</reference>
<feature type="region of interest" description="Disordered" evidence="10">
    <location>
        <begin position="1"/>
        <end position="162"/>
    </location>
</feature>
<gene>
    <name evidence="12" type="ORF">PgNI_06888</name>
</gene>
<dbReference type="AlphaFoldDB" id="A0A6P8B0W5"/>
<evidence type="ECO:0000256" key="9">
    <source>
        <dbReference type="RuleBase" id="RU003814"/>
    </source>
</evidence>
<keyword evidence="4" id="KW-0396">Initiation factor</keyword>
<evidence type="ECO:0000313" key="11">
    <source>
        <dbReference type="Proteomes" id="UP000515153"/>
    </source>
</evidence>
<evidence type="ECO:0000256" key="1">
    <source>
        <dbReference type="ARBA" id="ARBA00004514"/>
    </source>
</evidence>
<evidence type="ECO:0000256" key="4">
    <source>
        <dbReference type="ARBA" id="ARBA00022540"/>
    </source>
</evidence>
<dbReference type="InterPro" id="IPR000649">
    <property type="entry name" value="IF-2B-related"/>
</dbReference>
<dbReference type="RefSeq" id="XP_030980818.1">
    <property type="nucleotide sequence ID" value="XM_031126907.1"/>
</dbReference>
<comment type="subunit">
    <text evidence="8">Component of the translation initiation factor 2B (eIF2B) complex which is a heterodecamer of two sets of five different subunits: alpha, beta, gamma, delta and epsilon. Subunits alpha, beta and delta comprise a regulatory subcomplex and subunits epsilon and gamma comprise a catalytic subcomplex. Within the complex, the hexameric regulatory complex resides at the center, with the two heterodimeric catalytic subcomplexes bound on opposite sides.</text>
</comment>
<comment type="similarity">
    <text evidence="2 9">Belongs to the eIF-2B alpha/beta/delta subunits family.</text>
</comment>
<dbReference type="SUPFAM" id="SSF100950">
    <property type="entry name" value="NagB/RpiA/CoA transferase-like"/>
    <property type="match status" value="1"/>
</dbReference>
<feature type="compositionally biased region" description="Low complexity" evidence="10">
    <location>
        <begin position="34"/>
        <end position="64"/>
    </location>
</feature>
<dbReference type="KEGG" id="pgri:PgNI_06888"/>
<dbReference type="Gene3D" id="3.40.50.10470">
    <property type="entry name" value="Translation initiation factor eif-2b, domain 2"/>
    <property type="match status" value="1"/>
</dbReference>
<dbReference type="PANTHER" id="PTHR10233:SF14">
    <property type="entry name" value="TRANSLATION INITIATION FACTOR EIF-2B SUBUNIT DELTA"/>
    <property type="match status" value="1"/>
</dbReference>
<proteinExistence type="inferred from homology"/>
<evidence type="ECO:0000256" key="8">
    <source>
        <dbReference type="ARBA" id="ARBA00046432"/>
    </source>
</evidence>
<protein>
    <recommendedName>
        <fullName evidence="6">Translation initiation factor eIF2B subunit delta</fullName>
    </recommendedName>
    <alternativeName>
        <fullName evidence="7">eIF2B GDP-GTP exchange factor subunit delta</fullName>
    </alternativeName>
</protein>
<dbReference type="InterPro" id="IPR042529">
    <property type="entry name" value="IF_2B-like_C"/>
</dbReference>
<feature type="compositionally biased region" description="Basic and acidic residues" evidence="10">
    <location>
        <begin position="65"/>
        <end position="75"/>
    </location>
</feature>
<reference evidence="12" key="1">
    <citation type="journal article" date="2019" name="Mol. Biol. Evol.">
        <title>Blast fungal genomes show frequent chromosomal changes, gene gains and losses, and effector gene turnover.</title>
        <authorList>
            <person name="Gomez Luciano L.B."/>
            <person name="Jason Tsai I."/>
            <person name="Chuma I."/>
            <person name="Tosa Y."/>
            <person name="Chen Y.H."/>
            <person name="Li J.Y."/>
            <person name="Li M.Y."/>
            <person name="Jade Lu M.Y."/>
            <person name="Nakayashiki H."/>
            <person name="Li W.H."/>
        </authorList>
    </citation>
    <scope>NUCLEOTIDE SEQUENCE</scope>
    <source>
        <strain evidence="12">NI907</strain>
    </source>
</reference>
<evidence type="ECO:0000256" key="3">
    <source>
        <dbReference type="ARBA" id="ARBA00022490"/>
    </source>
</evidence>
<evidence type="ECO:0000256" key="6">
    <source>
        <dbReference type="ARBA" id="ARBA00044147"/>
    </source>
</evidence>
<keyword evidence="5" id="KW-0648">Protein biosynthesis</keyword>
<name>A0A6P8B0W5_PYRGI</name>
<evidence type="ECO:0000256" key="10">
    <source>
        <dbReference type="SAM" id="MobiDB-lite"/>
    </source>
</evidence>
<evidence type="ECO:0000313" key="12">
    <source>
        <dbReference type="RefSeq" id="XP_030980818.1"/>
    </source>
</evidence>
<feature type="compositionally biased region" description="Low complexity" evidence="10">
    <location>
        <begin position="77"/>
        <end position="103"/>
    </location>
</feature>
<dbReference type="GeneID" id="41961816"/>
<dbReference type="GO" id="GO:0003743">
    <property type="term" value="F:translation initiation factor activity"/>
    <property type="evidence" value="ECO:0007669"/>
    <property type="project" value="UniProtKB-KW"/>
</dbReference>
<dbReference type="GO" id="GO:0005829">
    <property type="term" value="C:cytosol"/>
    <property type="evidence" value="ECO:0007669"/>
    <property type="project" value="UniProtKB-SubCell"/>
</dbReference>
<evidence type="ECO:0000256" key="7">
    <source>
        <dbReference type="ARBA" id="ARBA00044356"/>
    </source>
</evidence>
<dbReference type="Pfam" id="PF01008">
    <property type="entry name" value="IF-2B"/>
    <property type="match status" value="1"/>
</dbReference>
<evidence type="ECO:0000256" key="5">
    <source>
        <dbReference type="ARBA" id="ARBA00022917"/>
    </source>
</evidence>
<reference evidence="12" key="3">
    <citation type="submission" date="2025-08" db="UniProtKB">
        <authorList>
            <consortium name="RefSeq"/>
        </authorList>
    </citation>
    <scope>IDENTIFICATION</scope>
    <source>
        <strain evidence="12">NI907</strain>
    </source>
</reference>
<dbReference type="PANTHER" id="PTHR10233">
    <property type="entry name" value="TRANSLATION INITIATION FACTOR EIF-2B"/>
    <property type="match status" value="1"/>
</dbReference>
<keyword evidence="3" id="KW-0963">Cytoplasm</keyword>
<feature type="compositionally biased region" description="Low complexity" evidence="10">
    <location>
        <begin position="139"/>
        <end position="150"/>
    </location>
</feature>
<organism evidence="11 12">
    <name type="scientific">Pyricularia grisea</name>
    <name type="common">Crabgrass-specific blast fungus</name>
    <name type="synonym">Magnaporthe grisea</name>
    <dbReference type="NCBI Taxonomy" id="148305"/>
    <lineage>
        <taxon>Eukaryota</taxon>
        <taxon>Fungi</taxon>
        <taxon>Dikarya</taxon>
        <taxon>Ascomycota</taxon>
        <taxon>Pezizomycotina</taxon>
        <taxon>Sordariomycetes</taxon>
        <taxon>Sordariomycetidae</taxon>
        <taxon>Magnaporthales</taxon>
        <taxon>Pyriculariaceae</taxon>
        <taxon>Pyricularia</taxon>
    </lineage>
</organism>
<accession>A0A6P8B0W5</accession>
<keyword evidence="11" id="KW-1185">Reference proteome</keyword>
<sequence length="493" mass="51525">MASVATDGPTPGPGADVASAPDTSKMTDKPPAPASASGSADAPAAAAAAAAAAAPSKKMTAAAEAKAKKQAEKAQRRAQAIAAKAAAAAPPTGPASATEAPATQPSVPGASGDGAKGAKSKSKQDGPQQVPGGGRPAHGGKQAAASSHASSQKEKKEAKPSAPLCFSHLPVAKRISLPEADRDVHHAVLTLGQKMGTFAMRENISRLRGTLLAFKEVLLSYEAPAGNSFSRHFVPYVLNPQIEYLTECRPMCFAMGNAIRQIKSRVSELDIDTSDKTAIKTLCKTIDAFIEEKINYAEVIVTKNAADMIADGDVLLTYGHHRLVQKAMQLAWADGKRFSVVVVGDSTGANGRDLAKLLHTEGVKVSYVPRLVELSGILRPGTKVMLGVESVFANGALYAPLGTSDIAAAAALRDIPVIALSESINVDRDRVAIEPLTYNEIEPDKFTGDGFRLLFDTTREEHVSVLITEFETETGNAPPSAVLAILRKQDDPN</sequence>